<evidence type="ECO:0000313" key="2">
    <source>
        <dbReference type="Proteomes" id="UP001239795"/>
    </source>
</evidence>
<dbReference type="Proteomes" id="UP001239795">
    <property type="component" value="Unassembled WGS sequence"/>
</dbReference>
<dbReference type="AlphaFoldDB" id="A0AAI9USG8"/>
<organism evidence="1 2">
    <name type="scientific">Colletotrichum melonis</name>
    <dbReference type="NCBI Taxonomy" id="1209925"/>
    <lineage>
        <taxon>Eukaryota</taxon>
        <taxon>Fungi</taxon>
        <taxon>Dikarya</taxon>
        <taxon>Ascomycota</taxon>
        <taxon>Pezizomycotina</taxon>
        <taxon>Sordariomycetes</taxon>
        <taxon>Hypocreomycetidae</taxon>
        <taxon>Glomerellales</taxon>
        <taxon>Glomerellaceae</taxon>
        <taxon>Colletotrichum</taxon>
        <taxon>Colletotrichum acutatum species complex</taxon>
    </lineage>
</organism>
<proteinExistence type="predicted"/>
<reference evidence="1 2" key="1">
    <citation type="submission" date="2016-10" db="EMBL/GenBank/DDBJ databases">
        <title>The genome sequence of Colletotrichum fioriniae PJ7.</title>
        <authorList>
            <person name="Baroncelli R."/>
        </authorList>
    </citation>
    <scope>NUCLEOTIDE SEQUENCE [LARGE SCALE GENOMIC DNA]</scope>
    <source>
        <strain evidence="1">Col 31</strain>
    </source>
</reference>
<gene>
    <name evidence="1" type="ORF">CMEL01_12668</name>
</gene>
<accession>A0AAI9USG8</accession>
<protein>
    <submittedName>
        <fullName evidence="1">Uncharacterized protein</fullName>
    </submittedName>
</protein>
<comment type="caution">
    <text evidence="1">The sequence shown here is derived from an EMBL/GenBank/DDBJ whole genome shotgun (WGS) entry which is preliminary data.</text>
</comment>
<keyword evidence="2" id="KW-1185">Reference proteome</keyword>
<name>A0AAI9USG8_9PEZI</name>
<evidence type="ECO:0000313" key="1">
    <source>
        <dbReference type="EMBL" id="KAK1463907.1"/>
    </source>
</evidence>
<dbReference type="EMBL" id="MLGG01000006">
    <property type="protein sequence ID" value="KAK1463907.1"/>
    <property type="molecule type" value="Genomic_DNA"/>
</dbReference>
<sequence>MYGVWNFGHWLLVVVVALLGTRCGGWWVVRDVKVLFCFPFPFFLFEGGSDIRKVKAKAQAQVDGPTRSLGLAAGTPGLLACMYCTEYCVRYSVV</sequence>